<proteinExistence type="predicted"/>
<dbReference type="AlphaFoldDB" id="A0A1W1XA54"/>
<evidence type="ECO:0000313" key="3">
    <source>
        <dbReference type="Proteomes" id="UP000192761"/>
    </source>
</evidence>
<keyword evidence="3" id="KW-1185">Reference proteome</keyword>
<protein>
    <submittedName>
        <fullName evidence="2">Uncharacterized protein</fullName>
    </submittedName>
</protein>
<gene>
    <name evidence="2" type="ORF">SAMN02745857_00949</name>
</gene>
<sequence>MTGGGRAILHVRQTKKDRAHSPAQSPIKTQACPSGKAYALPDSKTMIQPGMLMRALARLERLTKPSAAVLARRAKRRQYKPYGK</sequence>
<organism evidence="2 3">
    <name type="scientific">Andreprevotia lacus DSM 23236</name>
    <dbReference type="NCBI Taxonomy" id="1121001"/>
    <lineage>
        <taxon>Bacteria</taxon>
        <taxon>Pseudomonadati</taxon>
        <taxon>Pseudomonadota</taxon>
        <taxon>Betaproteobacteria</taxon>
        <taxon>Neisseriales</taxon>
        <taxon>Chitinibacteraceae</taxon>
        <taxon>Andreprevotia</taxon>
    </lineage>
</organism>
<dbReference type="EMBL" id="FWXD01000004">
    <property type="protein sequence ID" value="SMC20421.1"/>
    <property type="molecule type" value="Genomic_DNA"/>
</dbReference>
<accession>A0A1W1XA54</accession>
<feature type="region of interest" description="Disordered" evidence="1">
    <location>
        <begin position="1"/>
        <end position="35"/>
    </location>
</feature>
<evidence type="ECO:0000256" key="1">
    <source>
        <dbReference type="SAM" id="MobiDB-lite"/>
    </source>
</evidence>
<name>A0A1W1XA54_9NEIS</name>
<dbReference type="RefSeq" id="WP_084089425.1">
    <property type="nucleotide sequence ID" value="NZ_FWXD01000004.1"/>
</dbReference>
<dbReference type="Proteomes" id="UP000192761">
    <property type="component" value="Unassembled WGS sequence"/>
</dbReference>
<reference evidence="2 3" key="1">
    <citation type="submission" date="2017-04" db="EMBL/GenBank/DDBJ databases">
        <authorList>
            <person name="Afonso C.L."/>
            <person name="Miller P.J."/>
            <person name="Scott M.A."/>
            <person name="Spackman E."/>
            <person name="Goraichik I."/>
            <person name="Dimitrov K.M."/>
            <person name="Suarez D.L."/>
            <person name="Swayne D.E."/>
        </authorList>
    </citation>
    <scope>NUCLEOTIDE SEQUENCE [LARGE SCALE GENOMIC DNA]</scope>
    <source>
        <strain evidence="2 3">DSM 23236</strain>
    </source>
</reference>
<evidence type="ECO:0000313" key="2">
    <source>
        <dbReference type="EMBL" id="SMC20421.1"/>
    </source>
</evidence>
<feature type="compositionally biased region" description="Polar residues" evidence="1">
    <location>
        <begin position="22"/>
        <end position="32"/>
    </location>
</feature>